<dbReference type="RefSeq" id="WP_107289070.1">
    <property type="nucleotide sequence ID" value="NZ_PYNF01000003.1"/>
</dbReference>
<evidence type="ECO:0000313" key="1">
    <source>
        <dbReference type="EMBL" id="PSV00440.1"/>
    </source>
</evidence>
<dbReference type="EMBL" id="PYNF01000003">
    <property type="protein sequence ID" value="PSV00440.1"/>
    <property type="molecule type" value="Genomic_DNA"/>
</dbReference>
<comment type="caution">
    <text evidence="1">The sequence shown here is derived from an EMBL/GenBank/DDBJ whole genome shotgun (WGS) entry which is preliminary data.</text>
</comment>
<protein>
    <submittedName>
        <fullName evidence="1">Uncharacterized protein</fullName>
    </submittedName>
</protein>
<name>A0A2T3KLB2_9GAMM</name>
<organism evidence="1 2">
    <name type="scientific">Photobacterium kishitanii</name>
    <dbReference type="NCBI Taxonomy" id="318456"/>
    <lineage>
        <taxon>Bacteria</taxon>
        <taxon>Pseudomonadati</taxon>
        <taxon>Pseudomonadota</taxon>
        <taxon>Gammaproteobacteria</taxon>
        <taxon>Vibrionales</taxon>
        <taxon>Vibrionaceae</taxon>
        <taxon>Photobacterium</taxon>
    </lineage>
</organism>
<sequence length="115" mass="12896">MKIIFHTDALVRNSKKTPASSGHTRETIAWRKHISEMMKENPAGSFDVCTTYLFKDTFNVIDPKDSTVIGIPSYMVKEVIDDARIGKQKCGWCGKITAKGETCGDHDVKYLTNLI</sequence>
<dbReference type="AlphaFoldDB" id="A0A2T3KLB2"/>
<proteinExistence type="predicted"/>
<reference evidence="1 2" key="1">
    <citation type="submission" date="2018-01" db="EMBL/GenBank/DDBJ databases">
        <title>Whole genome sequencing of Histamine producing bacteria.</title>
        <authorList>
            <person name="Butler K."/>
        </authorList>
    </citation>
    <scope>NUCLEOTIDE SEQUENCE [LARGE SCALE GENOMIC DNA]</scope>
    <source>
        <strain evidence="1 2">FS-7.2</strain>
    </source>
</reference>
<accession>A0A2T3KLB2</accession>
<evidence type="ECO:0000313" key="2">
    <source>
        <dbReference type="Proteomes" id="UP000241426"/>
    </source>
</evidence>
<dbReference type="Proteomes" id="UP000241426">
    <property type="component" value="Unassembled WGS sequence"/>
</dbReference>
<gene>
    <name evidence="1" type="ORF">C9J27_04730</name>
</gene>